<evidence type="ECO:0000313" key="8">
    <source>
        <dbReference type="Proteomes" id="UP000664132"/>
    </source>
</evidence>
<name>A0A8H7W714_9HELO</name>
<protein>
    <recommendedName>
        <fullName evidence="6">Extradiol ring-cleavage dioxygenase class III enzyme subunit B domain-containing protein</fullName>
    </recommendedName>
</protein>
<dbReference type="SUPFAM" id="SSF53213">
    <property type="entry name" value="LigB-like"/>
    <property type="match status" value="1"/>
</dbReference>
<dbReference type="AlphaFoldDB" id="A0A8H7W714"/>
<dbReference type="Gene3D" id="3.40.830.10">
    <property type="entry name" value="LigB-like"/>
    <property type="match status" value="1"/>
</dbReference>
<dbReference type="GO" id="GO:0008270">
    <property type="term" value="F:zinc ion binding"/>
    <property type="evidence" value="ECO:0007669"/>
    <property type="project" value="InterPro"/>
</dbReference>
<keyword evidence="3" id="KW-0479">Metal-binding</keyword>
<evidence type="ECO:0000256" key="1">
    <source>
        <dbReference type="ARBA" id="ARBA00001947"/>
    </source>
</evidence>
<evidence type="ECO:0000256" key="4">
    <source>
        <dbReference type="ARBA" id="ARBA00022833"/>
    </source>
</evidence>
<evidence type="ECO:0000256" key="3">
    <source>
        <dbReference type="ARBA" id="ARBA00022723"/>
    </source>
</evidence>
<evidence type="ECO:0000256" key="2">
    <source>
        <dbReference type="ARBA" id="ARBA00007581"/>
    </source>
</evidence>
<dbReference type="InterPro" id="IPR004183">
    <property type="entry name" value="Xdiol_dOase_suB"/>
</dbReference>
<evidence type="ECO:0000313" key="7">
    <source>
        <dbReference type="EMBL" id="KAG4419485.1"/>
    </source>
</evidence>
<keyword evidence="4" id="KW-0862">Zinc</keyword>
<sequence length="205" mass="22691">MSDSSNPIMDSSSPKIQRTPVYFLGIGGPNLFDNTVLSPAPSPKPEAVLVISAHWQAPSTKPAIHKLQINTSPNAPLIYDFHGFPQRYYEFKYPNCGDPKIAERVAKILEVNLGRGQVNIERVERGLYHGVWVGFGAAFDPKANPLNIPIIQLSLYNNEDLEMHYELGAALTPLRAEGIVIFGAGMAVHNLQDYRRNRGSKEVLP</sequence>
<dbReference type="PANTHER" id="PTHR30096:SF0">
    <property type="entry name" value="4,5-DOPA DIOXYGENASE EXTRADIOL-LIKE PROTEIN"/>
    <property type="match status" value="1"/>
</dbReference>
<keyword evidence="8" id="KW-1185">Reference proteome</keyword>
<accession>A0A8H7W714</accession>
<dbReference type="InterPro" id="IPR014436">
    <property type="entry name" value="Extradiol_dOase_DODA"/>
</dbReference>
<dbReference type="EMBL" id="JAFJYH010000104">
    <property type="protein sequence ID" value="KAG4419485.1"/>
    <property type="molecule type" value="Genomic_DNA"/>
</dbReference>
<gene>
    <name evidence="7" type="ORF">IFR04_007359</name>
</gene>
<dbReference type="PANTHER" id="PTHR30096">
    <property type="entry name" value="4,5-DOPA DIOXYGENASE EXTRADIOL-LIKE PROTEIN"/>
    <property type="match status" value="1"/>
</dbReference>
<evidence type="ECO:0000259" key="6">
    <source>
        <dbReference type="Pfam" id="PF02900"/>
    </source>
</evidence>
<proteinExistence type="inferred from homology"/>
<comment type="similarity">
    <text evidence="2">Belongs to the DODA-type extradiol aromatic ring-opening dioxygenase family.</text>
</comment>
<dbReference type="Pfam" id="PF02900">
    <property type="entry name" value="LigB"/>
    <property type="match status" value="1"/>
</dbReference>
<reference evidence="7" key="1">
    <citation type="submission" date="2021-02" db="EMBL/GenBank/DDBJ databases">
        <title>Genome sequence Cadophora malorum strain M34.</title>
        <authorList>
            <person name="Stefanovic E."/>
            <person name="Vu D."/>
            <person name="Scully C."/>
            <person name="Dijksterhuis J."/>
            <person name="Roader J."/>
            <person name="Houbraken J."/>
        </authorList>
    </citation>
    <scope>NUCLEOTIDE SEQUENCE</scope>
    <source>
        <strain evidence="7">M34</strain>
    </source>
</reference>
<comment type="cofactor">
    <cofactor evidence="1">
        <name>Zn(2+)</name>
        <dbReference type="ChEBI" id="CHEBI:29105"/>
    </cofactor>
</comment>
<organism evidence="7 8">
    <name type="scientific">Cadophora malorum</name>
    <dbReference type="NCBI Taxonomy" id="108018"/>
    <lineage>
        <taxon>Eukaryota</taxon>
        <taxon>Fungi</taxon>
        <taxon>Dikarya</taxon>
        <taxon>Ascomycota</taxon>
        <taxon>Pezizomycotina</taxon>
        <taxon>Leotiomycetes</taxon>
        <taxon>Helotiales</taxon>
        <taxon>Ploettnerulaceae</taxon>
        <taxon>Cadophora</taxon>
    </lineage>
</organism>
<keyword evidence="5" id="KW-0560">Oxidoreductase</keyword>
<dbReference type="GO" id="GO:0008198">
    <property type="term" value="F:ferrous iron binding"/>
    <property type="evidence" value="ECO:0007669"/>
    <property type="project" value="InterPro"/>
</dbReference>
<feature type="domain" description="Extradiol ring-cleavage dioxygenase class III enzyme subunit B" evidence="6">
    <location>
        <begin position="43"/>
        <end position="197"/>
    </location>
</feature>
<comment type="caution">
    <text evidence="7">The sequence shown here is derived from an EMBL/GenBank/DDBJ whole genome shotgun (WGS) entry which is preliminary data.</text>
</comment>
<dbReference type="GO" id="GO:0016702">
    <property type="term" value="F:oxidoreductase activity, acting on single donors with incorporation of molecular oxygen, incorporation of two atoms of oxygen"/>
    <property type="evidence" value="ECO:0007669"/>
    <property type="project" value="UniProtKB-ARBA"/>
</dbReference>
<evidence type="ECO:0000256" key="5">
    <source>
        <dbReference type="ARBA" id="ARBA00023002"/>
    </source>
</evidence>
<dbReference type="Proteomes" id="UP000664132">
    <property type="component" value="Unassembled WGS sequence"/>
</dbReference>
<dbReference type="OrthoDB" id="7396853at2759"/>
<dbReference type="CDD" id="cd07363">
    <property type="entry name" value="45_DOPA_Dioxygenase"/>
    <property type="match status" value="1"/>
</dbReference>